<evidence type="ECO:0000259" key="11">
    <source>
        <dbReference type="Pfam" id="PF08546"/>
    </source>
</evidence>
<gene>
    <name evidence="12" type="ORF">SAMN04488508_101319</name>
</gene>
<evidence type="ECO:0000256" key="9">
    <source>
        <dbReference type="RuleBase" id="RU362068"/>
    </source>
</evidence>
<comment type="similarity">
    <text evidence="2 9">Belongs to the ketopantoate reductase family.</text>
</comment>
<dbReference type="GO" id="GO:0015940">
    <property type="term" value="P:pantothenate biosynthetic process"/>
    <property type="evidence" value="ECO:0007669"/>
    <property type="project" value="UniProtKB-UniPathway"/>
</dbReference>
<evidence type="ECO:0000256" key="3">
    <source>
        <dbReference type="ARBA" id="ARBA00013014"/>
    </source>
</evidence>
<evidence type="ECO:0000256" key="5">
    <source>
        <dbReference type="ARBA" id="ARBA00022857"/>
    </source>
</evidence>
<keyword evidence="13" id="KW-1185">Reference proteome</keyword>
<feature type="domain" description="Ketopantoate reductase N-terminal" evidence="10">
    <location>
        <begin position="6"/>
        <end position="154"/>
    </location>
</feature>
<dbReference type="InterPro" id="IPR013328">
    <property type="entry name" value="6PGD_dom2"/>
</dbReference>
<dbReference type="PANTHER" id="PTHR43765:SF2">
    <property type="entry name" value="2-DEHYDROPANTOATE 2-REDUCTASE"/>
    <property type="match status" value="1"/>
</dbReference>
<dbReference type="RefSeq" id="WP_073312944.1">
    <property type="nucleotide sequence ID" value="NZ_FQYP01000001.1"/>
</dbReference>
<reference evidence="13" key="1">
    <citation type="submission" date="2016-11" db="EMBL/GenBank/DDBJ databases">
        <authorList>
            <person name="Varghese N."/>
            <person name="Submissions S."/>
        </authorList>
    </citation>
    <scope>NUCLEOTIDE SEQUENCE [LARGE SCALE GENOMIC DNA]</scope>
    <source>
        <strain evidence="13">DSM 22623</strain>
    </source>
</reference>
<evidence type="ECO:0000256" key="1">
    <source>
        <dbReference type="ARBA" id="ARBA00004994"/>
    </source>
</evidence>
<dbReference type="Pfam" id="PF02558">
    <property type="entry name" value="ApbA"/>
    <property type="match status" value="1"/>
</dbReference>
<dbReference type="STRING" id="570521.SAMN04488508_101319"/>
<dbReference type="InterPro" id="IPR003710">
    <property type="entry name" value="ApbA"/>
</dbReference>
<dbReference type="NCBIfam" id="TIGR00745">
    <property type="entry name" value="apbA_panE"/>
    <property type="match status" value="1"/>
</dbReference>
<name>A0A1M6AJ26_9FLAO</name>
<keyword evidence="9" id="KW-0566">Pantothenate biosynthesis</keyword>
<keyword evidence="6 9" id="KW-0560">Oxidoreductase</keyword>
<comment type="pathway">
    <text evidence="1 9">Cofactor biosynthesis; (R)-pantothenate biosynthesis; (R)-pantoate from 3-methyl-2-oxobutanoate: step 2/2.</text>
</comment>
<evidence type="ECO:0000259" key="10">
    <source>
        <dbReference type="Pfam" id="PF02558"/>
    </source>
</evidence>
<accession>A0A1M6AJ26</accession>
<dbReference type="GO" id="GO:0005737">
    <property type="term" value="C:cytoplasm"/>
    <property type="evidence" value="ECO:0007669"/>
    <property type="project" value="TreeGrafter"/>
</dbReference>
<dbReference type="GO" id="GO:0008677">
    <property type="term" value="F:2-dehydropantoate 2-reductase activity"/>
    <property type="evidence" value="ECO:0007669"/>
    <property type="project" value="UniProtKB-EC"/>
</dbReference>
<dbReference type="EC" id="1.1.1.169" evidence="3 9"/>
<dbReference type="GO" id="GO:0050661">
    <property type="term" value="F:NADP binding"/>
    <property type="evidence" value="ECO:0007669"/>
    <property type="project" value="TreeGrafter"/>
</dbReference>
<dbReference type="SUPFAM" id="SSF48179">
    <property type="entry name" value="6-phosphogluconate dehydrogenase C-terminal domain-like"/>
    <property type="match status" value="1"/>
</dbReference>
<evidence type="ECO:0000313" key="12">
    <source>
        <dbReference type="EMBL" id="SHI36472.1"/>
    </source>
</evidence>
<dbReference type="EMBL" id="FQYP01000001">
    <property type="protein sequence ID" value="SHI36472.1"/>
    <property type="molecule type" value="Genomic_DNA"/>
</dbReference>
<dbReference type="InterPro" id="IPR013332">
    <property type="entry name" value="KPR_N"/>
</dbReference>
<dbReference type="InterPro" id="IPR013752">
    <property type="entry name" value="KPA_reductase"/>
</dbReference>
<evidence type="ECO:0000313" key="13">
    <source>
        <dbReference type="Proteomes" id="UP000184432"/>
    </source>
</evidence>
<dbReference type="PANTHER" id="PTHR43765">
    <property type="entry name" value="2-DEHYDROPANTOATE 2-REDUCTASE-RELATED"/>
    <property type="match status" value="1"/>
</dbReference>
<dbReference type="InterPro" id="IPR036291">
    <property type="entry name" value="NAD(P)-bd_dom_sf"/>
</dbReference>
<dbReference type="Pfam" id="PF08546">
    <property type="entry name" value="ApbA_C"/>
    <property type="match status" value="1"/>
</dbReference>
<protein>
    <recommendedName>
        <fullName evidence="4 9">2-dehydropantoate 2-reductase</fullName>
        <ecNumber evidence="3 9">1.1.1.169</ecNumber>
    </recommendedName>
    <alternativeName>
        <fullName evidence="7 9">Ketopantoate reductase</fullName>
    </alternativeName>
</protein>
<dbReference type="InterPro" id="IPR050838">
    <property type="entry name" value="Ketopantoate_reductase"/>
</dbReference>
<evidence type="ECO:0000256" key="6">
    <source>
        <dbReference type="ARBA" id="ARBA00023002"/>
    </source>
</evidence>
<evidence type="ECO:0000256" key="8">
    <source>
        <dbReference type="ARBA" id="ARBA00048793"/>
    </source>
</evidence>
<dbReference type="Gene3D" id="1.10.1040.10">
    <property type="entry name" value="N-(1-d-carboxylethyl)-l-norvaline Dehydrogenase, domain 2"/>
    <property type="match status" value="1"/>
</dbReference>
<dbReference type="AlphaFoldDB" id="A0A1M6AJ26"/>
<comment type="function">
    <text evidence="9">Catalyzes the NADPH-dependent reduction of ketopantoate into pantoic acid.</text>
</comment>
<evidence type="ECO:0000256" key="4">
    <source>
        <dbReference type="ARBA" id="ARBA00019465"/>
    </source>
</evidence>
<comment type="catalytic activity">
    <reaction evidence="8 9">
        <text>(R)-pantoate + NADP(+) = 2-dehydropantoate + NADPH + H(+)</text>
        <dbReference type="Rhea" id="RHEA:16233"/>
        <dbReference type="ChEBI" id="CHEBI:11561"/>
        <dbReference type="ChEBI" id="CHEBI:15378"/>
        <dbReference type="ChEBI" id="CHEBI:15980"/>
        <dbReference type="ChEBI" id="CHEBI:57783"/>
        <dbReference type="ChEBI" id="CHEBI:58349"/>
        <dbReference type="EC" id="1.1.1.169"/>
    </reaction>
</comment>
<dbReference type="Gene3D" id="3.40.50.720">
    <property type="entry name" value="NAD(P)-binding Rossmann-like Domain"/>
    <property type="match status" value="1"/>
</dbReference>
<keyword evidence="5 9" id="KW-0521">NADP</keyword>
<evidence type="ECO:0000256" key="2">
    <source>
        <dbReference type="ARBA" id="ARBA00007870"/>
    </source>
</evidence>
<dbReference type="UniPathway" id="UPA00028">
    <property type="reaction ID" value="UER00004"/>
</dbReference>
<proteinExistence type="inferred from homology"/>
<evidence type="ECO:0000256" key="7">
    <source>
        <dbReference type="ARBA" id="ARBA00032024"/>
    </source>
</evidence>
<dbReference type="OrthoDB" id="9800163at2"/>
<organism evidence="12 13">
    <name type="scientific">Aquimarina spongiae</name>
    <dbReference type="NCBI Taxonomy" id="570521"/>
    <lineage>
        <taxon>Bacteria</taxon>
        <taxon>Pseudomonadati</taxon>
        <taxon>Bacteroidota</taxon>
        <taxon>Flavobacteriia</taxon>
        <taxon>Flavobacteriales</taxon>
        <taxon>Flavobacteriaceae</taxon>
        <taxon>Aquimarina</taxon>
    </lineage>
</organism>
<sequence>MSSHIIFGAGLIGGFLGGIFTSLGQDTRLVCRPQTQKKLANGLRLTDYHKNEVNIPKLYFIDSEIPPATDNNMHCRFLWITVKCTAIQKVSNDIKPFVGPNTIILCCQNGLGSEQIIKEHFPNNQILRVMVPFNVAEPAPGHLHRGSEGTLHIETSVEQPEVITELVEVLDSKMLPVKETKAMLELQWAKLQLNLGNSVNALADIPVKNMLQQRGYRLVIAALMKELLKVTDSLEIQLPKLTSLPARYLPLILSLPNFLFNLVANKMLAIDPTVRTSMWWDLSQGKNTEIDYLNGAIIKAAQKHEIACPANTRIIQLIKESEIANASSLPRKRIEATTLLKEIA</sequence>
<dbReference type="Proteomes" id="UP000184432">
    <property type="component" value="Unassembled WGS sequence"/>
</dbReference>
<dbReference type="SUPFAM" id="SSF51735">
    <property type="entry name" value="NAD(P)-binding Rossmann-fold domains"/>
    <property type="match status" value="1"/>
</dbReference>
<dbReference type="InterPro" id="IPR008927">
    <property type="entry name" value="6-PGluconate_DH-like_C_sf"/>
</dbReference>
<feature type="domain" description="Ketopantoate reductase C-terminal" evidence="11">
    <location>
        <begin position="184"/>
        <end position="320"/>
    </location>
</feature>